<organism evidence="1 2">
    <name type="scientific">Mesorhizobium liriopis</name>
    <dbReference type="NCBI Taxonomy" id="2953882"/>
    <lineage>
        <taxon>Bacteria</taxon>
        <taxon>Pseudomonadati</taxon>
        <taxon>Pseudomonadota</taxon>
        <taxon>Alphaproteobacteria</taxon>
        <taxon>Hyphomicrobiales</taxon>
        <taxon>Phyllobacteriaceae</taxon>
        <taxon>Mesorhizobium</taxon>
    </lineage>
</organism>
<evidence type="ECO:0008006" key="3">
    <source>
        <dbReference type="Google" id="ProtNLM"/>
    </source>
</evidence>
<comment type="caution">
    <text evidence="1">The sequence shown here is derived from an EMBL/GenBank/DDBJ whole genome shotgun (WGS) entry which is preliminary data.</text>
</comment>
<evidence type="ECO:0000313" key="1">
    <source>
        <dbReference type="EMBL" id="MCO6049376.1"/>
    </source>
</evidence>
<gene>
    <name evidence="1" type="ORF">NGM99_06185</name>
</gene>
<name>A0ABT1C3H1_9HYPH</name>
<evidence type="ECO:0000313" key="2">
    <source>
        <dbReference type="Proteomes" id="UP001205906"/>
    </source>
</evidence>
<keyword evidence="2" id="KW-1185">Reference proteome</keyword>
<proteinExistence type="predicted"/>
<reference evidence="1 2" key="1">
    <citation type="submission" date="2022-06" db="EMBL/GenBank/DDBJ databases">
        <title>Mesorhizobium sp. strain RP14 Genome sequencing and assembly.</title>
        <authorList>
            <person name="Kim I."/>
        </authorList>
    </citation>
    <scope>NUCLEOTIDE SEQUENCE [LARGE SCALE GENOMIC DNA]</scope>
    <source>
        <strain evidence="2">RP14(2022)</strain>
    </source>
</reference>
<protein>
    <recommendedName>
        <fullName evidence="3">Small CPxCG-related zinc finger protein</fullName>
    </recommendedName>
</protein>
<sequence length="62" mass="6846">MADICIKCPSTGETVATGQTIEPENFETTDLGMQTFQCPACDETHTWNKRDAFLRDSDAGMD</sequence>
<dbReference type="RefSeq" id="WP_252817153.1">
    <property type="nucleotide sequence ID" value="NZ_JAMXQS010000003.1"/>
</dbReference>
<dbReference type="Proteomes" id="UP001205906">
    <property type="component" value="Unassembled WGS sequence"/>
</dbReference>
<accession>A0ABT1C3H1</accession>
<dbReference type="EMBL" id="JAMXQS010000003">
    <property type="protein sequence ID" value="MCO6049376.1"/>
    <property type="molecule type" value="Genomic_DNA"/>
</dbReference>